<dbReference type="GO" id="GO:0005737">
    <property type="term" value="C:cytoplasm"/>
    <property type="evidence" value="ECO:0007669"/>
    <property type="project" value="UniProtKB-SubCell"/>
</dbReference>
<comment type="catalytic activity">
    <reaction evidence="2">
        <text>L-homoserine + acetyl-CoA = O-acetyl-L-homoserine + CoA</text>
        <dbReference type="Rhea" id="RHEA:13701"/>
        <dbReference type="ChEBI" id="CHEBI:57287"/>
        <dbReference type="ChEBI" id="CHEBI:57288"/>
        <dbReference type="ChEBI" id="CHEBI:57476"/>
        <dbReference type="ChEBI" id="CHEBI:57716"/>
        <dbReference type="EC" id="2.3.1.31"/>
    </reaction>
</comment>
<dbReference type="GO" id="GO:0009086">
    <property type="term" value="P:methionine biosynthetic process"/>
    <property type="evidence" value="ECO:0007669"/>
    <property type="project" value="UniProtKB-UniRule"/>
</dbReference>
<organism evidence="5">
    <name type="scientific">Candidatus Actinomarina minuta</name>
    <dbReference type="NCBI Taxonomy" id="1389454"/>
    <lineage>
        <taxon>Bacteria</taxon>
        <taxon>Bacillati</taxon>
        <taxon>Actinomycetota</taxon>
        <taxon>Actinomycetes</taxon>
        <taxon>Candidatus Actinomarinidae</taxon>
        <taxon>Candidatus Actinomarinales</taxon>
        <taxon>Candidatus Actinomarineae</taxon>
        <taxon>Candidatus Actinomarinaceae</taxon>
        <taxon>Candidatus Actinomarina</taxon>
    </lineage>
</organism>
<dbReference type="AlphaFoldDB" id="S5DMS9"/>
<feature type="binding site" evidence="2">
    <location>
        <position position="342"/>
    </location>
    <ligand>
        <name>substrate</name>
    </ligand>
</feature>
<evidence type="ECO:0000313" key="5">
    <source>
        <dbReference type="EMBL" id="AGQ18748.1"/>
    </source>
</evidence>
<feature type="active site" evidence="2 3">
    <location>
        <position position="341"/>
    </location>
</feature>
<protein>
    <recommendedName>
        <fullName evidence="2">Homoserine O-acetyltransferase</fullName>
        <shortName evidence="2">HAT</shortName>
        <ecNumber evidence="2">2.3.1.31</ecNumber>
    </recommendedName>
    <alternativeName>
        <fullName evidence="2">Homoserine transacetylase</fullName>
        <shortName evidence="2">HTA</shortName>
    </alternativeName>
</protein>
<dbReference type="UniPathway" id="UPA00051">
    <property type="reaction ID" value="UER00074"/>
</dbReference>
<dbReference type="PANTHER" id="PTHR32268">
    <property type="entry name" value="HOMOSERINE O-ACETYLTRANSFERASE"/>
    <property type="match status" value="1"/>
</dbReference>
<dbReference type="Gene3D" id="3.40.50.1820">
    <property type="entry name" value="alpha/beta hydrolase"/>
    <property type="match status" value="1"/>
</dbReference>
<proteinExistence type="inferred from homology"/>
<dbReference type="GO" id="GO:0004414">
    <property type="term" value="F:homoserine O-acetyltransferase activity"/>
    <property type="evidence" value="ECO:0007669"/>
    <property type="project" value="UniProtKB-UniRule"/>
</dbReference>
<dbReference type="PANTHER" id="PTHR32268:SF11">
    <property type="entry name" value="HOMOSERINE O-ACETYLTRANSFERASE"/>
    <property type="match status" value="1"/>
</dbReference>
<evidence type="ECO:0000256" key="2">
    <source>
        <dbReference type="HAMAP-Rule" id="MF_00296"/>
    </source>
</evidence>
<dbReference type="Pfam" id="PF00561">
    <property type="entry name" value="Abhydrolase_1"/>
    <property type="match status" value="1"/>
</dbReference>
<dbReference type="NCBIfam" id="TIGR01392">
    <property type="entry name" value="homoserO_Ac_trn"/>
    <property type="match status" value="1"/>
</dbReference>
<feature type="active site" evidence="2 3">
    <location>
        <position position="308"/>
    </location>
</feature>
<reference evidence="5" key="1">
    <citation type="journal article" date="2013" name="Sci. Rep.">
        <title>Metagenomics uncovers a new group of low GC and ultra-small marine Actinobacteria.</title>
        <authorList>
            <person name="Ghai R."/>
            <person name="Mizuno C.M."/>
            <person name="Picazo A."/>
            <person name="Camacho A."/>
            <person name="Rodriguez-Valera F."/>
        </authorList>
    </citation>
    <scope>NUCLEOTIDE SEQUENCE</scope>
</reference>
<comment type="subcellular location">
    <subcellularLocation>
        <location evidence="2">Cytoplasm</location>
    </subcellularLocation>
</comment>
<gene>
    <name evidence="2" type="primary">metXA</name>
</gene>
<dbReference type="PIRSF" id="PIRSF000443">
    <property type="entry name" value="Homoser_Ac_trans"/>
    <property type="match status" value="1"/>
</dbReference>
<sequence>MKVQSNTSKFYIPQLKLNSGETLDDVEVAYTTYGILSESGDNAILIFHALTGSHMLAGQFTKNDNPGIPWNEELEIGWWSDFVGPNKIIDTNKYFVVCANYIGGCYGSTGPNSKNPITDESYNFDFPLISFKDIEVSQKLLLDHLGVVSLEAVIGPSIGGLMALEFCTLYPSYVNKLISISSGYKLSTIQLLHNLEQAYILDLSKDSKFRKQEYLSLARMIAHKTYISLELLSKRAKNESLYDDDLIEGFLISPQESYMMHQGEKFIERFTPESYSSIIKGWQNFNLEMESISKLKNINTLVISVDSDVCFYPEEQREFVSILENCKVQTTYRMIESTKGHDSFLLEPELFKEIIENFI</sequence>
<comment type="subunit">
    <text evidence="2">Homodimer.</text>
</comment>
<keyword evidence="2" id="KW-0028">Amino-acid biosynthesis</keyword>
<keyword evidence="2" id="KW-0012">Acyltransferase</keyword>
<name>S5DMS9_9ACTN</name>
<dbReference type="InterPro" id="IPR000073">
    <property type="entry name" value="AB_hydrolase_1"/>
</dbReference>
<comment type="function">
    <text evidence="2">Transfers an acetyl group from acetyl-CoA to L-homoserine, forming acetyl-L-homoserine.</text>
</comment>
<evidence type="ECO:0000256" key="3">
    <source>
        <dbReference type="PIRSR" id="PIRSR000443-1"/>
    </source>
</evidence>
<dbReference type="SUPFAM" id="SSF53474">
    <property type="entry name" value="alpha/beta-Hydrolases"/>
    <property type="match status" value="1"/>
</dbReference>
<dbReference type="InterPro" id="IPR008220">
    <property type="entry name" value="HAT_MetX-like"/>
</dbReference>
<keyword evidence="2" id="KW-0486">Methionine biosynthesis</keyword>
<dbReference type="EC" id="2.3.1.31" evidence="2"/>
<dbReference type="EMBL" id="KC811111">
    <property type="protein sequence ID" value="AGQ18748.1"/>
    <property type="molecule type" value="Genomic_DNA"/>
</dbReference>
<dbReference type="InterPro" id="IPR029058">
    <property type="entry name" value="AB_hydrolase_fold"/>
</dbReference>
<dbReference type="GO" id="GO:0009092">
    <property type="term" value="P:homoserine metabolic process"/>
    <property type="evidence" value="ECO:0007669"/>
    <property type="project" value="TreeGrafter"/>
</dbReference>
<accession>S5DMS9</accession>
<evidence type="ECO:0000259" key="4">
    <source>
        <dbReference type="Pfam" id="PF00561"/>
    </source>
</evidence>
<dbReference type="Gene3D" id="1.10.1740.110">
    <property type="match status" value="1"/>
</dbReference>
<feature type="domain" description="AB hydrolase-1" evidence="4">
    <location>
        <begin position="43"/>
        <end position="348"/>
    </location>
</feature>
<keyword evidence="2" id="KW-0963">Cytoplasm</keyword>
<comment type="pathway">
    <text evidence="2">Amino-acid biosynthesis; L-methionine biosynthesis via de novo pathway; O-acetyl-L-homoserine from L-homoserine: step 1/1.</text>
</comment>
<dbReference type="HAMAP" id="MF_00296">
    <property type="entry name" value="MetX_acyltransf"/>
    <property type="match status" value="1"/>
</dbReference>
<keyword evidence="1 2" id="KW-0808">Transferase</keyword>
<comment type="caution">
    <text evidence="2">Lacks conserved residue(s) required for the propagation of feature annotation.</text>
</comment>
<feature type="active site" description="Nucleophile" evidence="2 3">
    <location>
        <position position="157"/>
    </location>
</feature>
<evidence type="ECO:0000256" key="1">
    <source>
        <dbReference type="ARBA" id="ARBA00022679"/>
    </source>
</evidence>
<feature type="binding site" evidence="2">
    <location>
        <position position="219"/>
    </location>
    <ligand>
        <name>substrate</name>
    </ligand>
</feature>
<comment type="similarity">
    <text evidence="2">Belongs to the AB hydrolase superfamily. MetX family.</text>
</comment>